<protein>
    <submittedName>
        <fullName evidence="2">AAA family ATPase</fullName>
    </submittedName>
</protein>
<dbReference type="GO" id="GO:0005524">
    <property type="term" value="F:ATP binding"/>
    <property type="evidence" value="ECO:0007669"/>
    <property type="project" value="InterPro"/>
</dbReference>
<dbReference type="Gene3D" id="3.40.50.300">
    <property type="entry name" value="P-loop containing nucleotide triphosphate hydrolases"/>
    <property type="match status" value="2"/>
</dbReference>
<name>A0A9D2AZB0_9SPHI</name>
<dbReference type="PANTHER" id="PTHR37291">
    <property type="entry name" value="5-METHYLCYTOSINE-SPECIFIC RESTRICTION ENZYME B"/>
    <property type="match status" value="1"/>
</dbReference>
<dbReference type="EMBL" id="DXEZ01000189">
    <property type="protein sequence ID" value="HIX54714.1"/>
    <property type="molecule type" value="Genomic_DNA"/>
</dbReference>
<reference evidence="2" key="2">
    <citation type="submission" date="2021-04" db="EMBL/GenBank/DDBJ databases">
        <authorList>
            <person name="Gilroy R."/>
        </authorList>
    </citation>
    <scope>NUCLEOTIDE SEQUENCE</scope>
    <source>
        <strain evidence="2">1719</strain>
    </source>
</reference>
<dbReference type="GO" id="GO:0016887">
    <property type="term" value="F:ATP hydrolysis activity"/>
    <property type="evidence" value="ECO:0007669"/>
    <property type="project" value="InterPro"/>
</dbReference>
<evidence type="ECO:0000313" key="3">
    <source>
        <dbReference type="Proteomes" id="UP000824156"/>
    </source>
</evidence>
<dbReference type="SUPFAM" id="SSF52540">
    <property type="entry name" value="P-loop containing nucleoside triphosphate hydrolases"/>
    <property type="match status" value="1"/>
</dbReference>
<dbReference type="Pfam" id="PF07728">
    <property type="entry name" value="AAA_5"/>
    <property type="match status" value="1"/>
</dbReference>
<evidence type="ECO:0000313" key="2">
    <source>
        <dbReference type="EMBL" id="HIX54714.1"/>
    </source>
</evidence>
<dbReference type="InterPro" id="IPR052934">
    <property type="entry name" value="Methyl-DNA_Rec/Restrict_Enz"/>
</dbReference>
<accession>A0A9D2AZB0</accession>
<dbReference type="InterPro" id="IPR027417">
    <property type="entry name" value="P-loop_NTPase"/>
</dbReference>
<comment type="caution">
    <text evidence="2">The sequence shown here is derived from an EMBL/GenBank/DDBJ whole genome shotgun (WGS) entry which is preliminary data.</text>
</comment>
<sequence>MSKPQGRNGKIIDSSLMLKEKKPIIGTGEWDDIQCRHFKGENNGLKKGDIVLVREGNTPLALVQVSSDFFQDENLKKKYLHIHYRKVKILDWYNGYEKFPQPQGTLQRLINNNNSREFIDSYYNRILKDDKMESIKRLLKYKKQIILQGPPGTGKTREAKIIAQELIGLKRDEKLNESAQFKLIQFHPSYTYEDFVRGITAKPNETGEGIVYEAENKSLAEFADRALENYKESQESGERTVLIDKFKAFVNYVIEAIDKEEKFDISEKIYIYSVEESRFKYKGDGWTAHPNGLNMNFSQLKKILELGLSSRQEINRCEELSSLARQHATYYHNVIQLYKNFVSKFKPQKEKVELKNYVLIIDEINRANLSSVLGELIYALEYRGKAVDSMYAANDSKELILPPNLFIIGTMNTADRSIGHIDYAIRRRFAFVEMLPKSLEENDEIYFNREGF</sequence>
<feature type="non-terminal residue" evidence="2">
    <location>
        <position position="452"/>
    </location>
</feature>
<dbReference type="AlphaFoldDB" id="A0A9D2AZB0"/>
<dbReference type="InterPro" id="IPR011704">
    <property type="entry name" value="ATPase_dyneun-rel_AAA"/>
</dbReference>
<gene>
    <name evidence="2" type="ORF">H9853_06790</name>
</gene>
<dbReference type="Proteomes" id="UP000824156">
    <property type="component" value="Unassembled WGS sequence"/>
</dbReference>
<feature type="domain" description="ATPase dynein-related AAA" evidence="1">
    <location>
        <begin position="353"/>
        <end position="429"/>
    </location>
</feature>
<reference evidence="2" key="1">
    <citation type="journal article" date="2021" name="PeerJ">
        <title>Extensive microbial diversity within the chicken gut microbiome revealed by metagenomics and culture.</title>
        <authorList>
            <person name="Gilroy R."/>
            <person name="Ravi A."/>
            <person name="Getino M."/>
            <person name="Pursley I."/>
            <person name="Horton D.L."/>
            <person name="Alikhan N.F."/>
            <person name="Baker D."/>
            <person name="Gharbi K."/>
            <person name="Hall N."/>
            <person name="Watson M."/>
            <person name="Adriaenssens E.M."/>
            <person name="Foster-Nyarko E."/>
            <person name="Jarju S."/>
            <person name="Secka A."/>
            <person name="Antonio M."/>
            <person name="Oren A."/>
            <person name="Chaudhuri R.R."/>
            <person name="La Ragione R."/>
            <person name="Hildebrand F."/>
            <person name="Pallen M.J."/>
        </authorList>
    </citation>
    <scope>NUCLEOTIDE SEQUENCE</scope>
    <source>
        <strain evidence="2">1719</strain>
    </source>
</reference>
<organism evidence="2 3">
    <name type="scientific">Candidatus Sphingobacterium stercoripullorum</name>
    <dbReference type="NCBI Taxonomy" id="2838759"/>
    <lineage>
        <taxon>Bacteria</taxon>
        <taxon>Pseudomonadati</taxon>
        <taxon>Bacteroidota</taxon>
        <taxon>Sphingobacteriia</taxon>
        <taxon>Sphingobacteriales</taxon>
        <taxon>Sphingobacteriaceae</taxon>
        <taxon>Sphingobacterium</taxon>
    </lineage>
</organism>
<evidence type="ECO:0000259" key="1">
    <source>
        <dbReference type="Pfam" id="PF07728"/>
    </source>
</evidence>
<proteinExistence type="predicted"/>
<dbReference type="PANTHER" id="PTHR37291:SF1">
    <property type="entry name" value="TYPE IV METHYL-DIRECTED RESTRICTION ENZYME ECOKMCRB SUBUNIT"/>
    <property type="match status" value="1"/>
</dbReference>